<feature type="domain" description="Phosphotransferase system EIIB component type 2/3" evidence="2">
    <location>
        <begin position="7"/>
        <end position="61"/>
    </location>
</feature>
<name>A0A3M7TQD8_9BACI</name>
<dbReference type="GO" id="GO:0008982">
    <property type="term" value="F:protein-N(PI)-phosphohistidine-sugar phosphotransferase activity"/>
    <property type="evidence" value="ECO:0007669"/>
    <property type="project" value="InterPro"/>
</dbReference>
<dbReference type="Pfam" id="PF02302">
    <property type="entry name" value="PTS_IIB"/>
    <property type="match status" value="1"/>
</dbReference>
<dbReference type="Proteomes" id="UP000278746">
    <property type="component" value="Unassembled WGS sequence"/>
</dbReference>
<keyword evidence="1" id="KW-0808">Transferase</keyword>
<organism evidence="3 4">
    <name type="scientific">Alteribacter keqinensis</name>
    <dbReference type="NCBI Taxonomy" id="2483800"/>
    <lineage>
        <taxon>Bacteria</taxon>
        <taxon>Bacillati</taxon>
        <taxon>Bacillota</taxon>
        <taxon>Bacilli</taxon>
        <taxon>Bacillales</taxon>
        <taxon>Bacillaceae</taxon>
        <taxon>Alteribacter</taxon>
    </lineage>
</organism>
<reference evidence="3 4" key="1">
    <citation type="submission" date="2018-10" db="EMBL/GenBank/DDBJ databases">
        <title>Bacillus Keqinensis sp. nov., a moderately halophilic bacterium isolated from a saline-alkaline lake.</title>
        <authorList>
            <person name="Wang H."/>
        </authorList>
    </citation>
    <scope>NUCLEOTIDE SEQUENCE [LARGE SCALE GENOMIC DNA]</scope>
    <source>
        <strain evidence="3 4">KQ-3</strain>
    </source>
</reference>
<dbReference type="InterPro" id="IPR003501">
    <property type="entry name" value="PTS_EIIB_2/3"/>
</dbReference>
<keyword evidence="4" id="KW-1185">Reference proteome</keyword>
<protein>
    <recommendedName>
        <fullName evidence="2">Phosphotransferase system EIIB component type 2/3 domain-containing protein</fullName>
    </recommendedName>
</protein>
<sequence length="98" mass="10708">MKQPITIAVVCGQGMGTSLWLKIQTENVLKSIGISAYVQQIDLGTLPSVHPDVAISVSYMKSKVEGHARSTIFIDNLLQEAELKARLLENPFVNEVKG</sequence>
<gene>
    <name evidence="3" type="ORF">EBO34_12980</name>
</gene>
<evidence type="ECO:0000256" key="1">
    <source>
        <dbReference type="ARBA" id="ARBA00022679"/>
    </source>
</evidence>
<evidence type="ECO:0000313" key="3">
    <source>
        <dbReference type="EMBL" id="RNA67631.1"/>
    </source>
</evidence>
<dbReference type="Gene3D" id="3.40.50.2300">
    <property type="match status" value="1"/>
</dbReference>
<dbReference type="GO" id="GO:0009401">
    <property type="term" value="P:phosphoenolpyruvate-dependent sugar phosphotransferase system"/>
    <property type="evidence" value="ECO:0007669"/>
    <property type="project" value="InterPro"/>
</dbReference>
<evidence type="ECO:0000259" key="2">
    <source>
        <dbReference type="Pfam" id="PF02302"/>
    </source>
</evidence>
<evidence type="ECO:0000313" key="4">
    <source>
        <dbReference type="Proteomes" id="UP000278746"/>
    </source>
</evidence>
<dbReference type="EMBL" id="RHIB01000002">
    <property type="protein sequence ID" value="RNA67631.1"/>
    <property type="molecule type" value="Genomic_DNA"/>
</dbReference>
<accession>A0A3M7TQD8</accession>
<dbReference type="SUPFAM" id="SSF52794">
    <property type="entry name" value="PTS system IIB component-like"/>
    <property type="match status" value="1"/>
</dbReference>
<dbReference type="OrthoDB" id="6603449at2"/>
<dbReference type="InterPro" id="IPR036095">
    <property type="entry name" value="PTS_EIIB-like_sf"/>
</dbReference>
<dbReference type="AlphaFoldDB" id="A0A3M7TQD8"/>
<proteinExistence type="predicted"/>
<comment type="caution">
    <text evidence="3">The sequence shown here is derived from an EMBL/GenBank/DDBJ whole genome shotgun (WGS) entry which is preliminary data.</text>
</comment>